<dbReference type="Proteomes" id="UP001174136">
    <property type="component" value="Unassembled WGS sequence"/>
</dbReference>
<comment type="caution">
    <text evidence="1">The sequence shown here is derived from an EMBL/GenBank/DDBJ whole genome shotgun (WGS) entry which is preliminary data.</text>
</comment>
<dbReference type="EMBL" id="JAOPHQ010002299">
    <property type="protein sequence ID" value="KAK0147512.1"/>
    <property type="molecule type" value="Genomic_DNA"/>
</dbReference>
<proteinExistence type="predicted"/>
<protein>
    <submittedName>
        <fullName evidence="1">Uncharacterized protein</fullName>
    </submittedName>
</protein>
<organism evidence="1 2">
    <name type="scientific">Merluccius polli</name>
    <name type="common">Benguela hake</name>
    <name type="synonym">Merluccius cadenati</name>
    <dbReference type="NCBI Taxonomy" id="89951"/>
    <lineage>
        <taxon>Eukaryota</taxon>
        <taxon>Metazoa</taxon>
        <taxon>Chordata</taxon>
        <taxon>Craniata</taxon>
        <taxon>Vertebrata</taxon>
        <taxon>Euteleostomi</taxon>
        <taxon>Actinopterygii</taxon>
        <taxon>Neopterygii</taxon>
        <taxon>Teleostei</taxon>
        <taxon>Neoteleostei</taxon>
        <taxon>Acanthomorphata</taxon>
        <taxon>Zeiogadaria</taxon>
        <taxon>Gadariae</taxon>
        <taxon>Gadiformes</taxon>
        <taxon>Gadoidei</taxon>
        <taxon>Merlucciidae</taxon>
        <taxon>Merluccius</taxon>
    </lineage>
</organism>
<dbReference type="AlphaFoldDB" id="A0AA47MWV6"/>
<accession>A0AA47MWV6</accession>
<evidence type="ECO:0000313" key="2">
    <source>
        <dbReference type="Proteomes" id="UP001174136"/>
    </source>
</evidence>
<sequence length="78" mass="8717">MDINFESYTAATLNDVLRLFYASVQSTKEGGEYSVASLRSQRAGINHHLSDVNIISDTVFKTSNAVFKAILKRYSLEI</sequence>
<gene>
    <name evidence="1" type="ORF">N1851_013019</name>
</gene>
<keyword evidence="2" id="KW-1185">Reference proteome</keyword>
<reference evidence="1" key="1">
    <citation type="journal article" date="2023" name="Front. Mar. Sci.">
        <title>A new Merluccius polli reference genome to investigate the effects of global change in West African waters.</title>
        <authorList>
            <person name="Mateo J.L."/>
            <person name="Blanco-Fernandez C."/>
            <person name="Garcia-Vazquez E."/>
            <person name="Machado-Schiaffino G."/>
        </authorList>
    </citation>
    <scope>NUCLEOTIDE SEQUENCE</scope>
    <source>
        <strain evidence="1">C29</strain>
        <tissue evidence="1">Fin</tissue>
    </source>
</reference>
<evidence type="ECO:0000313" key="1">
    <source>
        <dbReference type="EMBL" id="KAK0147512.1"/>
    </source>
</evidence>
<name>A0AA47MWV6_MERPO</name>